<keyword evidence="3" id="KW-1185">Reference proteome</keyword>
<protein>
    <submittedName>
        <fullName evidence="2">Uncharacterized protein</fullName>
    </submittedName>
</protein>
<evidence type="ECO:0000313" key="3">
    <source>
        <dbReference type="Proteomes" id="UP000053257"/>
    </source>
</evidence>
<organism evidence="2 3">
    <name type="scientific">Phlebiopsis gigantea (strain 11061_1 CR5-6)</name>
    <name type="common">White-rot fungus</name>
    <name type="synonym">Peniophora gigantea</name>
    <dbReference type="NCBI Taxonomy" id="745531"/>
    <lineage>
        <taxon>Eukaryota</taxon>
        <taxon>Fungi</taxon>
        <taxon>Dikarya</taxon>
        <taxon>Basidiomycota</taxon>
        <taxon>Agaricomycotina</taxon>
        <taxon>Agaricomycetes</taxon>
        <taxon>Polyporales</taxon>
        <taxon>Phanerochaetaceae</taxon>
        <taxon>Phlebiopsis</taxon>
    </lineage>
</organism>
<feature type="compositionally biased region" description="Basic residues" evidence="1">
    <location>
        <begin position="49"/>
        <end position="58"/>
    </location>
</feature>
<sequence>MAASTSKQGGAAGKASKASKASKSATKKNQKRKAADSSSEKSDAPPARPARKKKKPPRFRTSDDEESDDDDKSDDSAKDAAGTNINADGDDTVSVVEVEDADEVIELSSGDEEVQVQNPEKAALQGDTTKDIDLFFTESKTITFKQKDGTIEKKRGRFCLICKSRSMARRPGGFSATTPVSAGTSPPHTTLSTKSDAPTTIYQNRSKPYPNENTNRSRRRSRPRKPQAWM</sequence>
<dbReference type="HOGENOM" id="CLU_1205159_0_0_1"/>
<feature type="region of interest" description="Disordered" evidence="1">
    <location>
        <begin position="170"/>
        <end position="230"/>
    </location>
</feature>
<dbReference type="AlphaFoldDB" id="A0A0C3NC35"/>
<feature type="compositionally biased region" description="Basic and acidic residues" evidence="1">
    <location>
        <begin position="33"/>
        <end position="43"/>
    </location>
</feature>
<name>A0A0C3NC35_PHLG1</name>
<evidence type="ECO:0000313" key="2">
    <source>
        <dbReference type="EMBL" id="KIP02064.1"/>
    </source>
</evidence>
<dbReference type="Proteomes" id="UP000053257">
    <property type="component" value="Unassembled WGS sequence"/>
</dbReference>
<dbReference type="EMBL" id="KN840707">
    <property type="protein sequence ID" value="KIP02064.1"/>
    <property type="molecule type" value="Genomic_DNA"/>
</dbReference>
<reference evidence="2 3" key="1">
    <citation type="journal article" date="2014" name="PLoS Genet.">
        <title>Analysis of the Phlebiopsis gigantea genome, transcriptome and secretome provides insight into its pioneer colonization strategies of wood.</title>
        <authorList>
            <person name="Hori C."/>
            <person name="Ishida T."/>
            <person name="Igarashi K."/>
            <person name="Samejima M."/>
            <person name="Suzuki H."/>
            <person name="Master E."/>
            <person name="Ferreira P."/>
            <person name="Ruiz-Duenas F.J."/>
            <person name="Held B."/>
            <person name="Canessa P."/>
            <person name="Larrondo L.F."/>
            <person name="Schmoll M."/>
            <person name="Druzhinina I.S."/>
            <person name="Kubicek C.P."/>
            <person name="Gaskell J.A."/>
            <person name="Kersten P."/>
            <person name="St John F."/>
            <person name="Glasner J."/>
            <person name="Sabat G."/>
            <person name="Splinter BonDurant S."/>
            <person name="Syed K."/>
            <person name="Yadav J."/>
            <person name="Mgbeahuruike A.C."/>
            <person name="Kovalchuk A."/>
            <person name="Asiegbu F.O."/>
            <person name="Lackner G."/>
            <person name="Hoffmeister D."/>
            <person name="Rencoret J."/>
            <person name="Gutierrez A."/>
            <person name="Sun H."/>
            <person name="Lindquist E."/>
            <person name="Barry K."/>
            <person name="Riley R."/>
            <person name="Grigoriev I.V."/>
            <person name="Henrissat B."/>
            <person name="Kues U."/>
            <person name="Berka R.M."/>
            <person name="Martinez A.T."/>
            <person name="Covert S.F."/>
            <person name="Blanchette R.A."/>
            <person name="Cullen D."/>
        </authorList>
    </citation>
    <scope>NUCLEOTIDE SEQUENCE [LARGE SCALE GENOMIC DNA]</scope>
    <source>
        <strain evidence="2 3">11061_1 CR5-6</strain>
    </source>
</reference>
<feature type="compositionally biased region" description="Low complexity" evidence="1">
    <location>
        <begin position="1"/>
        <end position="24"/>
    </location>
</feature>
<gene>
    <name evidence="2" type="ORF">PHLGIDRAFT_16788</name>
</gene>
<proteinExistence type="predicted"/>
<feature type="region of interest" description="Disordered" evidence="1">
    <location>
        <begin position="1"/>
        <end position="94"/>
    </location>
</feature>
<accession>A0A0C3NC35</accession>
<evidence type="ECO:0000256" key="1">
    <source>
        <dbReference type="SAM" id="MobiDB-lite"/>
    </source>
</evidence>
<feature type="compositionally biased region" description="Basic residues" evidence="1">
    <location>
        <begin position="216"/>
        <end position="230"/>
    </location>
</feature>
<feature type="compositionally biased region" description="Acidic residues" evidence="1">
    <location>
        <begin position="63"/>
        <end position="73"/>
    </location>
</feature>
<feature type="compositionally biased region" description="Polar residues" evidence="1">
    <location>
        <begin position="175"/>
        <end position="214"/>
    </location>
</feature>